<dbReference type="GO" id="GO:1990904">
    <property type="term" value="C:ribonucleoprotein complex"/>
    <property type="evidence" value="ECO:0007669"/>
    <property type="project" value="UniProtKB-KW"/>
</dbReference>
<dbReference type="EMBL" id="MK814667">
    <property type="protein sequence ID" value="QCI06945.1"/>
    <property type="molecule type" value="Genomic_DNA"/>
</dbReference>
<dbReference type="InterPro" id="IPR036049">
    <property type="entry name" value="Ribosomal_uL29_sf"/>
</dbReference>
<dbReference type="Pfam" id="PF00831">
    <property type="entry name" value="Ribosomal_L29"/>
    <property type="match status" value="1"/>
</dbReference>
<dbReference type="InterPro" id="IPR001854">
    <property type="entry name" value="Ribosomal_uL29"/>
</dbReference>
<reference evidence="4" key="2">
    <citation type="submission" date="2019-04" db="EMBL/GenBank/DDBJ databases">
        <authorList>
            <person name="Pasella M."/>
        </authorList>
    </citation>
    <scope>NUCLEOTIDE SEQUENCE</scope>
    <source>
        <strain evidence="4">25966_8</strain>
    </source>
</reference>
<dbReference type="HAMAP" id="MF_00374">
    <property type="entry name" value="Ribosomal_uL29"/>
    <property type="match status" value="1"/>
</dbReference>
<dbReference type="GO" id="GO:0003735">
    <property type="term" value="F:structural constituent of ribosome"/>
    <property type="evidence" value="ECO:0007669"/>
    <property type="project" value="InterPro"/>
</dbReference>
<sequence>MTKKKEQLKKFRELDKKNITNKIVELKKQIILLKIKLVTKQPIKVHHLKENKKQVAQLFTLQNNKN</sequence>
<dbReference type="SUPFAM" id="SSF46561">
    <property type="entry name" value="Ribosomal protein L29 (L29p)"/>
    <property type="match status" value="1"/>
</dbReference>
<accession>A0A4D6WZF0</accession>
<keyword evidence="2 4" id="KW-0689">Ribosomal protein</keyword>
<dbReference type="NCBIfam" id="TIGR00012">
    <property type="entry name" value="L29"/>
    <property type="match status" value="1"/>
</dbReference>
<evidence type="ECO:0000256" key="1">
    <source>
        <dbReference type="ARBA" id="ARBA00009254"/>
    </source>
</evidence>
<protein>
    <submittedName>
        <fullName evidence="4">Ribosomal protein L29</fullName>
    </submittedName>
</protein>
<dbReference type="GO" id="GO:0005840">
    <property type="term" value="C:ribosome"/>
    <property type="evidence" value="ECO:0007669"/>
    <property type="project" value="UniProtKB-KW"/>
</dbReference>
<gene>
    <name evidence="4" type="primary">rpl29</name>
</gene>
<name>A0A4D6WZF0_9FLOR</name>
<dbReference type="Gene3D" id="1.10.287.310">
    <property type="match status" value="1"/>
</dbReference>
<reference evidence="4" key="1">
    <citation type="journal article" date="2019" name="Mol. Phylogenet. Evol.">
        <title>Morphological evolution and classification of the red algal order Ceramiales inferred using plastid phylogenomics.</title>
        <authorList>
            <person name="Diaz-Tapia P."/>
            <person name="Pasella M.M."/>
            <person name="Verbruggen H."/>
            <person name="Maggs C.A."/>
        </authorList>
    </citation>
    <scope>NUCLEOTIDE SEQUENCE</scope>
    <source>
        <strain evidence="4">25966_8</strain>
    </source>
</reference>
<comment type="similarity">
    <text evidence="1">Belongs to the universal ribosomal protein uL29 family.</text>
</comment>
<evidence type="ECO:0000256" key="3">
    <source>
        <dbReference type="ARBA" id="ARBA00023274"/>
    </source>
</evidence>
<geneLocation type="plastid" evidence="4"/>
<evidence type="ECO:0000256" key="2">
    <source>
        <dbReference type="ARBA" id="ARBA00022980"/>
    </source>
</evidence>
<dbReference type="AlphaFoldDB" id="A0A4D6WZF0"/>
<keyword evidence="4" id="KW-0934">Plastid</keyword>
<proteinExistence type="inferred from homology"/>
<organism evidence="4">
    <name type="scientific">Halydictyon mirabile</name>
    <dbReference type="NCBI Taxonomy" id="189652"/>
    <lineage>
        <taxon>Eukaryota</taxon>
        <taxon>Rhodophyta</taxon>
        <taxon>Florideophyceae</taxon>
        <taxon>Rhodymeniophycidae</taxon>
        <taxon>Ceramiales</taxon>
        <taxon>Dasyaceae</taxon>
        <taxon>Halydictyon</taxon>
    </lineage>
</organism>
<dbReference type="GO" id="GO:0006412">
    <property type="term" value="P:translation"/>
    <property type="evidence" value="ECO:0007669"/>
    <property type="project" value="InterPro"/>
</dbReference>
<keyword evidence="3" id="KW-0687">Ribonucleoprotein</keyword>
<evidence type="ECO:0000313" key="4">
    <source>
        <dbReference type="EMBL" id="QCI06945.1"/>
    </source>
</evidence>